<dbReference type="Gene3D" id="1.10.3290.10">
    <property type="entry name" value="Fido-like domain"/>
    <property type="match status" value="1"/>
</dbReference>
<proteinExistence type="predicted"/>
<dbReference type="Pfam" id="PF13776">
    <property type="entry name" value="DUF4172"/>
    <property type="match status" value="1"/>
</dbReference>
<dbReference type="AlphaFoldDB" id="A0A7K0KEG1"/>
<comment type="caution">
    <text evidence="4">The sequence shown here is derived from an EMBL/GenBank/DDBJ whole genome shotgun (WGS) entry which is preliminary data.</text>
</comment>
<feature type="active site" evidence="1">
    <location>
        <position position="202"/>
    </location>
</feature>
<dbReference type="Proteomes" id="UP000438914">
    <property type="component" value="Unassembled WGS sequence"/>
</dbReference>
<evidence type="ECO:0000256" key="1">
    <source>
        <dbReference type="PIRSR" id="PIRSR640198-1"/>
    </source>
</evidence>
<dbReference type="InterPro" id="IPR040198">
    <property type="entry name" value="Fido_containing"/>
</dbReference>
<dbReference type="SUPFAM" id="SSF140931">
    <property type="entry name" value="Fic-like"/>
    <property type="match status" value="1"/>
</dbReference>
<accession>A0A7K0KEG1</accession>
<keyword evidence="2" id="KW-0547">Nucleotide-binding</keyword>
<protein>
    <submittedName>
        <fullName evidence="4">Fic family protein</fullName>
    </submittedName>
</protein>
<dbReference type="InterPro" id="IPR036597">
    <property type="entry name" value="Fido-like_dom_sf"/>
</dbReference>
<name>A0A7K0KEG1_9BACT</name>
<sequence>MYIHERDNWTDFRWDANAILLPLEQASHKLGSLYGQLGQLGFDSRLGAMAENLTHDIVYSSEIEGINLNADQVRSSIALRLGIESTKFVAPSHYIDAVVAVMLDAVEHYDRPITKQILCGWQTAFFPTGFSAGEQIETGRYRSHDEHIISGYLGRERVHYVAPKPDRIETEMSRFIEWFNSETQDSYLIRSAIAHFWFVSIHPFEDGNGRLARILSDMMLARGEKSKFRFYNISSAINSDKKHYYEILERAQKGNGDLTEWIQWYITTLIRALDTSAGMLNLVLNKAVFWNRAHDLPMTERQKHTINLFLDGYESKITTKQWAALNKCSKDTANRDIQDLVQKHVLKEEVPGAKRPSYAIVYIDSDISPLFSQIQITGKGNATRLLTTFQDGTPIDMPIQALDAERYEKGELPASLLLNKYCAYLVK</sequence>
<dbReference type="EMBL" id="VUNG01000012">
    <property type="protein sequence ID" value="MST84322.1"/>
    <property type="molecule type" value="Genomic_DNA"/>
</dbReference>
<dbReference type="RefSeq" id="WP_154533907.1">
    <property type="nucleotide sequence ID" value="NZ_VUNG01000012.1"/>
</dbReference>
<dbReference type="InterPro" id="IPR003812">
    <property type="entry name" value="Fido"/>
</dbReference>
<evidence type="ECO:0000256" key="2">
    <source>
        <dbReference type="PIRSR" id="PIRSR640198-2"/>
    </source>
</evidence>
<keyword evidence="2" id="KW-0067">ATP-binding</keyword>
<dbReference type="Pfam" id="PF02661">
    <property type="entry name" value="Fic"/>
    <property type="match status" value="1"/>
</dbReference>
<dbReference type="PANTHER" id="PTHR13504">
    <property type="entry name" value="FIDO DOMAIN-CONTAINING PROTEIN DDB_G0283145"/>
    <property type="match status" value="1"/>
</dbReference>
<keyword evidence="5" id="KW-1185">Reference proteome</keyword>
<evidence type="ECO:0000259" key="3">
    <source>
        <dbReference type="PROSITE" id="PS51459"/>
    </source>
</evidence>
<dbReference type="PANTHER" id="PTHR13504:SF33">
    <property type="entry name" value="FIC FAMILY PROTEIN"/>
    <property type="match status" value="1"/>
</dbReference>
<gene>
    <name evidence="4" type="ORF">FYJ73_06515</name>
</gene>
<dbReference type="InterPro" id="IPR025230">
    <property type="entry name" value="DUF4172"/>
</dbReference>
<feature type="binding site" evidence="2">
    <location>
        <begin position="206"/>
        <end position="213"/>
    </location>
    <ligand>
        <name>ATP</name>
        <dbReference type="ChEBI" id="CHEBI:30616"/>
    </ligand>
</feature>
<reference evidence="4 5" key="1">
    <citation type="submission" date="2019-08" db="EMBL/GenBank/DDBJ databases">
        <title>In-depth cultivation of the pig gut microbiome towards novel bacterial diversity and tailored functional studies.</title>
        <authorList>
            <person name="Wylensek D."/>
            <person name="Hitch T.C.A."/>
            <person name="Clavel T."/>
        </authorList>
    </citation>
    <scope>NUCLEOTIDE SEQUENCE [LARGE SCALE GENOMIC DNA]</scope>
    <source>
        <strain evidence="4 5">LKV-178-WT-2A</strain>
    </source>
</reference>
<dbReference type="PROSITE" id="PS51459">
    <property type="entry name" value="FIDO"/>
    <property type="match status" value="1"/>
</dbReference>
<dbReference type="GO" id="GO:0005524">
    <property type="term" value="F:ATP binding"/>
    <property type="evidence" value="ECO:0007669"/>
    <property type="project" value="UniProtKB-KW"/>
</dbReference>
<feature type="domain" description="Fido" evidence="3">
    <location>
        <begin position="113"/>
        <end position="267"/>
    </location>
</feature>
<organism evidence="4 5">
    <name type="scientific">Hallella mizrahii</name>
    <dbReference type="NCBI Taxonomy" id="2606637"/>
    <lineage>
        <taxon>Bacteria</taxon>
        <taxon>Pseudomonadati</taxon>
        <taxon>Bacteroidota</taxon>
        <taxon>Bacteroidia</taxon>
        <taxon>Bacteroidales</taxon>
        <taxon>Prevotellaceae</taxon>
        <taxon>Hallella</taxon>
    </lineage>
</organism>
<feature type="binding site" evidence="2">
    <location>
        <begin position="244"/>
        <end position="245"/>
    </location>
    <ligand>
        <name>ATP</name>
        <dbReference type="ChEBI" id="CHEBI:30616"/>
    </ligand>
</feature>
<evidence type="ECO:0000313" key="5">
    <source>
        <dbReference type="Proteomes" id="UP000438914"/>
    </source>
</evidence>
<evidence type="ECO:0000313" key="4">
    <source>
        <dbReference type="EMBL" id="MST84322.1"/>
    </source>
</evidence>